<evidence type="ECO:0000313" key="3">
    <source>
        <dbReference type="EMBL" id="KAH7086169.1"/>
    </source>
</evidence>
<comment type="caution">
    <text evidence="3">The sequence shown here is derived from an EMBL/GenBank/DDBJ whole genome shotgun (WGS) entry which is preliminary data.</text>
</comment>
<name>A0A8K0VXA5_9PLEO</name>
<feature type="region of interest" description="Disordered" evidence="1">
    <location>
        <begin position="60"/>
        <end position="82"/>
    </location>
</feature>
<dbReference type="PANTHER" id="PTHR42085:SF1">
    <property type="entry name" value="F-BOX DOMAIN-CONTAINING PROTEIN"/>
    <property type="match status" value="1"/>
</dbReference>
<dbReference type="Pfam" id="PF24864">
    <property type="entry name" value="DUF7730"/>
    <property type="match status" value="1"/>
</dbReference>
<dbReference type="InterPro" id="IPR038883">
    <property type="entry name" value="AN11006-like"/>
</dbReference>
<organism evidence="3 4">
    <name type="scientific">Paraphoma chrysanthemicola</name>
    <dbReference type="NCBI Taxonomy" id="798071"/>
    <lineage>
        <taxon>Eukaryota</taxon>
        <taxon>Fungi</taxon>
        <taxon>Dikarya</taxon>
        <taxon>Ascomycota</taxon>
        <taxon>Pezizomycotina</taxon>
        <taxon>Dothideomycetes</taxon>
        <taxon>Pleosporomycetidae</taxon>
        <taxon>Pleosporales</taxon>
        <taxon>Pleosporineae</taxon>
        <taxon>Phaeosphaeriaceae</taxon>
        <taxon>Paraphoma</taxon>
    </lineage>
</organism>
<evidence type="ECO:0000256" key="1">
    <source>
        <dbReference type="SAM" id="MobiDB-lite"/>
    </source>
</evidence>
<evidence type="ECO:0000259" key="2">
    <source>
        <dbReference type="Pfam" id="PF24864"/>
    </source>
</evidence>
<reference evidence="3" key="1">
    <citation type="journal article" date="2021" name="Nat. Commun.">
        <title>Genetic determinants of endophytism in the Arabidopsis root mycobiome.</title>
        <authorList>
            <person name="Mesny F."/>
            <person name="Miyauchi S."/>
            <person name="Thiergart T."/>
            <person name="Pickel B."/>
            <person name="Atanasova L."/>
            <person name="Karlsson M."/>
            <person name="Huettel B."/>
            <person name="Barry K.W."/>
            <person name="Haridas S."/>
            <person name="Chen C."/>
            <person name="Bauer D."/>
            <person name="Andreopoulos W."/>
            <person name="Pangilinan J."/>
            <person name="LaButti K."/>
            <person name="Riley R."/>
            <person name="Lipzen A."/>
            <person name="Clum A."/>
            <person name="Drula E."/>
            <person name="Henrissat B."/>
            <person name="Kohler A."/>
            <person name="Grigoriev I.V."/>
            <person name="Martin F.M."/>
            <person name="Hacquard S."/>
        </authorList>
    </citation>
    <scope>NUCLEOTIDE SEQUENCE</scope>
    <source>
        <strain evidence="3">MPI-SDFR-AT-0120</strain>
    </source>
</reference>
<dbReference type="OrthoDB" id="3756636at2759"/>
<dbReference type="Proteomes" id="UP000813461">
    <property type="component" value="Unassembled WGS sequence"/>
</dbReference>
<proteinExistence type="predicted"/>
<keyword evidence="4" id="KW-1185">Reference proteome</keyword>
<gene>
    <name evidence="3" type="ORF">FB567DRAFT_593121</name>
</gene>
<sequence>MASPQPNAIPRAMSRAADPTLPSILTTLPPELRNRIYDFLYQRADPVLIHDSAACRKQIASTSRHTQSQTEDESGPSADRTLSLKGRPLGSCFGHGFNDCMGLLVTCRQIYHEAAGVLYKSNSFLFSCVWEYCDPDSYTPISSALTWIASIGSHVSMVSTILIDADGICLCPCPLAVSMNVSLLQLLRIMWKDSGTRMKISFKHTGRVLEVKPPYSLPRSIQSSPCRTTFLHNLLEALGTQDMLELKRYAKFDRLMNSITVRAVWDDSGQWHRSGRIQRSVPKRKASNRIFSKTFTIKDDGKTVIFDSPSGSMLGRIKSQQLNLYRTIFDLARHSDTPVEFELNKQVASGLPMNLLTVDRASRNAALRCRTPRSGRYSLILSTQDTSTSFDGFHALQRWADVKFFRRLAISSSWTSGSPPCIILNFNLTHRVRFADLRIEVSRMLPLISTRQTRWELMLRQSDDLYITGRHGMYVEQTTTLHRLHCHLYILLSVILLQNPLRARSRLPAIWIDGNGQLLRLEFDVSETITPSRATEYALANADDEKILLEYRDKFDEICKVIGWKHLSARDSTESRSDIMWDSEDCLAWLWHSLKTLCFTAS</sequence>
<dbReference type="EMBL" id="JAGMVJ010000011">
    <property type="protein sequence ID" value="KAH7086169.1"/>
    <property type="molecule type" value="Genomic_DNA"/>
</dbReference>
<feature type="compositionally biased region" description="Polar residues" evidence="1">
    <location>
        <begin position="60"/>
        <end position="69"/>
    </location>
</feature>
<feature type="domain" description="DUF7730" evidence="2">
    <location>
        <begin position="23"/>
        <end position="129"/>
    </location>
</feature>
<dbReference type="InterPro" id="IPR056632">
    <property type="entry name" value="DUF7730"/>
</dbReference>
<dbReference type="PANTHER" id="PTHR42085">
    <property type="entry name" value="F-BOX DOMAIN-CONTAINING PROTEIN"/>
    <property type="match status" value="1"/>
</dbReference>
<evidence type="ECO:0000313" key="4">
    <source>
        <dbReference type="Proteomes" id="UP000813461"/>
    </source>
</evidence>
<protein>
    <recommendedName>
        <fullName evidence="2">DUF7730 domain-containing protein</fullName>
    </recommendedName>
</protein>
<dbReference type="AlphaFoldDB" id="A0A8K0VXA5"/>
<accession>A0A8K0VXA5</accession>